<feature type="domain" description="CobN/magnesium chelatase" evidence="3">
    <location>
        <begin position="130"/>
        <end position="1177"/>
    </location>
</feature>
<evidence type="ECO:0000259" key="3">
    <source>
        <dbReference type="Pfam" id="PF02514"/>
    </source>
</evidence>
<dbReference type="CDD" id="cd10150">
    <property type="entry name" value="CobN_like"/>
    <property type="match status" value="1"/>
</dbReference>
<dbReference type="EMBL" id="CP020100">
    <property type="protein sequence ID" value="AQZ94140.1"/>
    <property type="molecule type" value="Genomic_DNA"/>
</dbReference>
<dbReference type="PANTHER" id="PTHR44119">
    <property type="entry name" value="MAGNESIUM-CHELATASE SUBUNIT CHLH, CHLOROPLASTIC"/>
    <property type="match status" value="1"/>
</dbReference>
<feature type="signal peptide" evidence="2">
    <location>
        <begin position="1"/>
        <end position="21"/>
    </location>
</feature>
<protein>
    <submittedName>
        <fullName evidence="4">Cobaltochelatase subunit CobN</fullName>
    </submittedName>
</protein>
<dbReference type="Proteomes" id="UP000243488">
    <property type="component" value="Chromosome"/>
</dbReference>
<evidence type="ECO:0000256" key="1">
    <source>
        <dbReference type="SAM" id="MobiDB-lite"/>
    </source>
</evidence>
<dbReference type="PANTHER" id="PTHR44119:SF4">
    <property type="entry name" value="AEROBIC COBALTOCHELATASE SUBUNIT COBN"/>
    <property type="match status" value="1"/>
</dbReference>
<evidence type="ECO:0000313" key="4">
    <source>
        <dbReference type="EMBL" id="AQZ94140.1"/>
    </source>
</evidence>
<dbReference type="RefSeq" id="WP_080048995.1">
    <property type="nucleotide sequence ID" value="NZ_CP020100.1"/>
</dbReference>
<name>A0A1V0B2M2_9GAMM</name>
<reference evidence="4 5" key="1">
    <citation type="submission" date="2017-03" db="EMBL/GenBank/DDBJ databases">
        <title>Complete genome sequence of the novel DNRA strain Pseudomonas sp. S-6-2 isolated from Chinese polluted river sediment. Journal of Biotechnology.</title>
        <authorList>
            <person name="Li J."/>
            <person name="Xiang F."/>
            <person name="Wang L."/>
            <person name="Xi L."/>
            <person name="Liu J."/>
        </authorList>
    </citation>
    <scope>NUCLEOTIDE SEQUENCE [LARGE SCALE GENOMIC DNA]</scope>
    <source>
        <strain evidence="4 5">S-6-2</strain>
    </source>
</reference>
<accession>A0A1V0B2M2</accession>
<keyword evidence="5" id="KW-1185">Reference proteome</keyword>
<dbReference type="STRING" id="1931241.BVH74_04945"/>
<dbReference type="InterPro" id="IPR003672">
    <property type="entry name" value="CobN/Mg_chltase"/>
</dbReference>
<proteinExistence type="predicted"/>
<feature type="chain" id="PRO_5013092546" evidence="2">
    <location>
        <begin position="22"/>
        <end position="1291"/>
    </location>
</feature>
<organism evidence="4 5">
    <name type="scientific">Halopseudomonas phragmitis</name>
    <dbReference type="NCBI Taxonomy" id="1931241"/>
    <lineage>
        <taxon>Bacteria</taxon>
        <taxon>Pseudomonadati</taxon>
        <taxon>Pseudomonadota</taxon>
        <taxon>Gammaproteobacteria</taxon>
        <taxon>Pseudomonadales</taxon>
        <taxon>Pseudomonadaceae</taxon>
        <taxon>Halopseudomonas</taxon>
    </lineage>
</organism>
<feature type="region of interest" description="Disordered" evidence="1">
    <location>
        <begin position="1217"/>
        <end position="1243"/>
    </location>
</feature>
<dbReference type="Pfam" id="PF02514">
    <property type="entry name" value="CobN-Mg_chel"/>
    <property type="match status" value="1"/>
</dbReference>
<sequence>MPLLRCLSAVAALLLSGLAMAQSAGPVVLFLHNSFVSAEKFHLLQPTAQSQQLQLEHLNVETSDADALLAAIEHSQLVVLDVPRPNDRARVSAAVQPLITDQPLLTVGGGPPAWERLPAPVGGALAGLYGAGGESNFQRFFQLLHALLHGEPIPPALLTAPERLPATGFYHPQAPQLFSRQQDYLAWQATRAQNFNGSIAYLIHSGVVGDMLTRELDQLIERSEAAGLLPQVFWFDASQEQGLPGVFSHQFPDVLVNLTHMQNGSARSRDFLELDIPVIQTLRFRDGEARDWPQASSGVSPGTTAVFLAGPEGWGISDPLVLSASTAGVDDLLPAQADALIAKLQRLVALRRTAAQDKQLALMFWDYPAGEKNLGASNLNLPRSIVSIQQALLAEGYRVGPPVTEQQVISKAQLMLGALYGSVALTTLLAEDLAVSYPLSEYQRWLDSLPQRRRLELQQAGAASQHRAVHQIDGERYFIIPRWQLGNLLIMPQMPRQAEPHDHYHDTASAPDHLYLAAYRYLQNRHALIHLGTHGTQEWLPGKDRGLAADDYPWLSAGHLPIFYPYIQDNVGEAIQAKRRGRAVTISHQTPPFAPAGLYDQLRDLHHLIHEYEQLDAGMVRHQVSEQIRTTAIAAHLHKDLGWSEQQSASDFDTFFQQLHDHLHELARIAMPLGLHTFGQPAEQAQRISTIMQQLGEPFYATLDTDSEELFVSDHSELPDSPAYRAVRQMLDSEQTQHLPAALAAHAERARELDRHLRDTQENEALLAGLAGRFVAPGPGGDPIRNPDVPSGRNLYAFEADKIPARAAYQSAAHAHEQLLQAFRAEHGGEWPEKLAFSLWSSEAIRHLGVTEAQILHTLGLRPVWDAGGRVSTLEIIPAAELGRPRSDVVVQVTGVYRDQFDSFMRLLDDALQRLAELDEPGNPIADNNRRIAASLQDHGMSAEQAAAAAGYRIFSNAPGEYGTGVPELALRSTEWDDEAELAQQFLASSRHAYGSQGWGDNPPQANLLAEQLRGTQVAIMSRSSNLHGVLSTDHPFEFLGGLSAAIRHLDGKAPQLLISDLRSNEVKTTALARFLADELRVRYLNPHWIGAMQQEGYAGTLEVLNATNNLFGWQAVDTSSVRDDQWQALFDTYVSDTRELGTGQWFEQHNPTAQAQILERMAEAMRKGYWDASAQTRQQLAERWQQLQQEFAVDSGSPLTRQFIADMAQGFGLDGTAPDLANSAPAETSNAAAATASEQPLQQVEGQMLEPVEPPAAEDLSRQLWVLALMLLLISGGALRQLRQTTQPTP</sequence>
<keyword evidence="2" id="KW-0732">Signal</keyword>
<feature type="compositionally biased region" description="Low complexity" evidence="1">
    <location>
        <begin position="1222"/>
        <end position="1239"/>
    </location>
</feature>
<evidence type="ECO:0000256" key="2">
    <source>
        <dbReference type="SAM" id="SignalP"/>
    </source>
</evidence>
<dbReference type="NCBIfam" id="NF004644">
    <property type="entry name" value="PRK05989.2-2"/>
    <property type="match status" value="1"/>
</dbReference>
<evidence type="ECO:0000313" key="5">
    <source>
        <dbReference type="Proteomes" id="UP000243488"/>
    </source>
</evidence>
<gene>
    <name evidence="4" type="ORF">BVH74_04945</name>
</gene>
<dbReference type="KEGG" id="ppha:BVH74_04945"/>